<accession>A0ABQ6DL99</accession>
<dbReference type="SUPFAM" id="SSF55073">
    <property type="entry name" value="Nucleotide cyclase"/>
    <property type="match status" value="1"/>
</dbReference>
<dbReference type="CDD" id="cd01949">
    <property type="entry name" value="GGDEF"/>
    <property type="match status" value="1"/>
</dbReference>
<keyword evidence="6" id="KW-1185">Reference proteome</keyword>
<dbReference type="PANTHER" id="PTHR45138">
    <property type="entry name" value="REGULATORY COMPONENTS OF SENSORY TRANSDUCTION SYSTEM"/>
    <property type="match status" value="1"/>
</dbReference>
<evidence type="ECO:0000313" key="6">
    <source>
        <dbReference type="Proteomes" id="UP001156856"/>
    </source>
</evidence>
<dbReference type="EC" id="2.7.7.65" evidence="1"/>
<dbReference type="Pfam" id="PF00990">
    <property type="entry name" value="GGDEF"/>
    <property type="match status" value="1"/>
</dbReference>
<keyword evidence="3" id="KW-1133">Transmembrane helix</keyword>
<dbReference type="PROSITE" id="PS50887">
    <property type="entry name" value="GGDEF"/>
    <property type="match status" value="1"/>
</dbReference>
<feature type="transmembrane region" description="Helical" evidence="3">
    <location>
        <begin position="77"/>
        <end position="99"/>
    </location>
</feature>
<dbReference type="InterPro" id="IPR043128">
    <property type="entry name" value="Rev_trsase/Diguanyl_cyclase"/>
</dbReference>
<comment type="catalytic activity">
    <reaction evidence="2">
        <text>2 GTP = 3',3'-c-di-GMP + 2 diphosphate</text>
        <dbReference type="Rhea" id="RHEA:24898"/>
        <dbReference type="ChEBI" id="CHEBI:33019"/>
        <dbReference type="ChEBI" id="CHEBI:37565"/>
        <dbReference type="ChEBI" id="CHEBI:58805"/>
        <dbReference type="EC" id="2.7.7.65"/>
    </reaction>
</comment>
<feature type="transmembrane region" description="Helical" evidence="3">
    <location>
        <begin position="135"/>
        <end position="153"/>
    </location>
</feature>
<feature type="domain" description="GGDEF" evidence="4">
    <location>
        <begin position="268"/>
        <end position="408"/>
    </location>
</feature>
<evidence type="ECO:0000259" key="4">
    <source>
        <dbReference type="PROSITE" id="PS50887"/>
    </source>
</evidence>
<organism evidence="5 6">
    <name type="scientific">Methylobacterium oxalidis</name>
    <dbReference type="NCBI Taxonomy" id="944322"/>
    <lineage>
        <taxon>Bacteria</taxon>
        <taxon>Pseudomonadati</taxon>
        <taxon>Pseudomonadota</taxon>
        <taxon>Alphaproteobacteria</taxon>
        <taxon>Hyphomicrobiales</taxon>
        <taxon>Methylobacteriaceae</taxon>
        <taxon>Methylobacterium</taxon>
    </lineage>
</organism>
<dbReference type="InterPro" id="IPR000160">
    <property type="entry name" value="GGDEF_dom"/>
</dbReference>
<comment type="caution">
    <text evidence="5">The sequence shown here is derived from an EMBL/GenBank/DDBJ whole genome shotgun (WGS) entry which is preliminary data.</text>
</comment>
<reference evidence="6" key="1">
    <citation type="journal article" date="2019" name="Int. J. Syst. Evol. Microbiol.">
        <title>The Global Catalogue of Microorganisms (GCM) 10K type strain sequencing project: providing services to taxonomists for standard genome sequencing and annotation.</title>
        <authorList>
            <consortium name="The Broad Institute Genomics Platform"/>
            <consortium name="The Broad Institute Genome Sequencing Center for Infectious Disease"/>
            <person name="Wu L."/>
            <person name="Ma J."/>
        </authorList>
    </citation>
    <scope>NUCLEOTIDE SEQUENCE [LARGE SCALE GENOMIC DNA]</scope>
    <source>
        <strain evidence="6">NBRC 107715</strain>
    </source>
</reference>
<dbReference type="Proteomes" id="UP001156856">
    <property type="component" value="Unassembled WGS sequence"/>
</dbReference>
<evidence type="ECO:0000256" key="3">
    <source>
        <dbReference type="SAM" id="Phobius"/>
    </source>
</evidence>
<dbReference type="PANTHER" id="PTHR45138:SF9">
    <property type="entry name" value="DIGUANYLATE CYCLASE DGCM-RELATED"/>
    <property type="match status" value="1"/>
</dbReference>
<sequence length="439" mass="46768">MPADRKDEAVRRMNAMIEAGLNRRWYELRLPAVLEARYHAETLPPAGWYLQSWMVIFIAFNVLSLKVDLDAFGPEAIAVPAGLTLGLFLPLAVASIVILRGRPSARVQMGAVLVTGLADMAIVLNSARIAPPEHAHTYLILAAIVPLVVGMIAPLSFRHSLVFCFGSFALYVVGTVGFGLSDSGGTGVPLLVASLILVPLKLAYSREWETKRSFLFDLREKTQAEALAEANARLTILSETDPLTGVANRRLFTERLRAHWESGAEAGEWLGILIVDIDRFKLLNDAAGHAAGDACLIRVAEALRGPIAAQGGLIARYGGEEFVALVPGLTEAGTSETGERMRRAVAGMTIPHPGLGLHGFVTVSVGVSAAHTDRRAEGLTADALLRAADAALYRAKNAGRDRVEAEPATIMPAAMAAMPPLRPAVTASRLVSVSRPAAA</sequence>
<dbReference type="SMART" id="SM00267">
    <property type="entry name" value="GGDEF"/>
    <property type="match status" value="1"/>
</dbReference>
<evidence type="ECO:0000313" key="5">
    <source>
        <dbReference type="EMBL" id="GLS64248.1"/>
    </source>
</evidence>
<dbReference type="InterPro" id="IPR050469">
    <property type="entry name" value="Diguanylate_Cyclase"/>
</dbReference>
<evidence type="ECO:0000256" key="1">
    <source>
        <dbReference type="ARBA" id="ARBA00012528"/>
    </source>
</evidence>
<protein>
    <recommendedName>
        <fullName evidence="1">diguanylate cyclase</fullName>
        <ecNumber evidence="1">2.7.7.65</ecNumber>
    </recommendedName>
</protein>
<evidence type="ECO:0000256" key="2">
    <source>
        <dbReference type="ARBA" id="ARBA00034247"/>
    </source>
</evidence>
<feature type="transmembrane region" description="Helical" evidence="3">
    <location>
        <begin position="46"/>
        <end position="65"/>
    </location>
</feature>
<feature type="transmembrane region" description="Helical" evidence="3">
    <location>
        <begin position="160"/>
        <end position="180"/>
    </location>
</feature>
<keyword evidence="3" id="KW-0812">Transmembrane</keyword>
<keyword evidence="3" id="KW-0472">Membrane</keyword>
<proteinExistence type="predicted"/>
<dbReference type="NCBIfam" id="TIGR00254">
    <property type="entry name" value="GGDEF"/>
    <property type="match status" value="1"/>
</dbReference>
<feature type="transmembrane region" description="Helical" evidence="3">
    <location>
        <begin position="111"/>
        <end position="129"/>
    </location>
</feature>
<dbReference type="InterPro" id="IPR029787">
    <property type="entry name" value="Nucleotide_cyclase"/>
</dbReference>
<gene>
    <name evidence="5" type="ORF">GCM10007888_26290</name>
</gene>
<name>A0ABQ6DL99_9HYPH</name>
<dbReference type="EMBL" id="BSPK01000034">
    <property type="protein sequence ID" value="GLS64248.1"/>
    <property type="molecule type" value="Genomic_DNA"/>
</dbReference>
<feature type="transmembrane region" description="Helical" evidence="3">
    <location>
        <begin position="186"/>
        <end position="204"/>
    </location>
</feature>
<dbReference type="Gene3D" id="3.30.70.270">
    <property type="match status" value="1"/>
</dbReference>